<reference evidence="2" key="1">
    <citation type="submission" date="2021-02" db="EMBL/GenBank/DDBJ databases">
        <title>PHA producing bacteria isolated from coastal sediment in Guangdong, Shenzhen.</title>
        <authorList>
            <person name="Zheng W."/>
            <person name="Yu S."/>
            <person name="Huang Y."/>
        </authorList>
    </citation>
    <scope>NUCLEOTIDE SEQUENCE</scope>
    <source>
        <strain evidence="2">TN14-10</strain>
    </source>
</reference>
<evidence type="ECO:0000259" key="1">
    <source>
        <dbReference type="Pfam" id="PF01883"/>
    </source>
</evidence>
<sequence length="179" mass="19471">MSAQERTMLTTRRDCPGRLVPVGDAVTIPAHTFVTLTQSLGGNYTVIHNGNMVRVDGTDADALGLEPLELAFEPPADGRISEDQVWEALHTVYDPEVPVDLVNLGLIYKLDIDQDAGRVGIHMTLTAPGCGMGPVLVGDVKHRVALVPHVNSVQVELVFDPPWSREMMSEEAQLETGMF</sequence>
<evidence type="ECO:0000313" key="2">
    <source>
        <dbReference type="EMBL" id="MBN7796567.1"/>
    </source>
</evidence>
<dbReference type="Proteomes" id="UP000664303">
    <property type="component" value="Unassembled WGS sequence"/>
</dbReference>
<dbReference type="InterPro" id="IPR034904">
    <property type="entry name" value="FSCA_dom_sf"/>
</dbReference>
<proteinExistence type="predicted"/>
<dbReference type="InterPro" id="IPR002744">
    <property type="entry name" value="MIP18-like"/>
</dbReference>
<comment type="caution">
    <text evidence="2">The sequence shown here is derived from an EMBL/GenBank/DDBJ whole genome shotgun (WGS) entry which is preliminary data.</text>
</comment>
<organism evidence="2 3">
    <name type="scientific">Parahaliea mediterranea</name>
    <dbReference type="NCBI Taxonomy" id="651086"/>
    <lineage>
        <taxon>Bacteria</taxon>
        <taxon>Pseudomonadati</taxon>
        <taxon>Pseudomonadota</taxon>
        <taxon>Gammaproteobacteria</taxon>
        <taxon>Cellvibrionales</taxon>
        <taxon>Halieaceae</taxon>
        <taxon>Parahaliea</taxon>
    </lineage>
</organism>
<dbReference type="Pfam" id="PF01883">
    <property type="entry name" value="FeS_assembly_P"/>
    <property type="match status" value="1"/>
</dbReference>
<dbReference type="InterPro" id="IPR017776">
    <property type="entry name" value="FeS_assembly_SufT_put"/>
</dbReference>
<dbReference type="PANTHER" id="PTHR42831:SF1">
    <property type="entry name" value="FE-S PROTEIN MATURATION AUXILIARY FACTOR YITW"/>
    <property type="match status" value="1"/>
</dbReference>
<keyword evidence="3" id="KW-1185">Reference proteome</keyword>
<evidence type="ECO:0000313" key="3">
    <source>
        <dbReference type="Proteomes" id="UP000664303"/>
    </source>
</evidence>
<dbReference type="InterPro" id="IPR052339">
    <property type="entry name" value="Fe-S_Maturation_MIP18"/>
</dbReference>
<accession>A0A939DFH2</accession>
<dbReference type="AlphaFoldDB" id="A0A939DFH2"/>
<dbReference type="EMBL" id="JAFKCZ010000005">
    <property type="protein sequence ID" value="MBN7796567.1"/>
    <property type="molecule type" value="Genomic_DNA"/>
</dbReference>
<dbReference type="PANTHER" id="PTHR42831">
    <property type="entry name" value="FE-S PROTEIN MATURATION AUXILIARY FACTOR YITW"/>
    <property type="match status" value="1"/>
</dbReference>
<name>A0A939DFH2_9GAMM</name>
<feature type="domain" description="MIP18 family-like" evidence="1">
    <location>
        <begin position="82"/>
        <end position="156"/>
    </location>
</feature>
<dbReference type="SUPFAM" id="SSF117916">
    <property type="entry name" value="Fe-S cluster assembly (FSCA) domain-like"/>
    <property type="match status" value="1"/>
</dbReference>
<dbReference type="NCBIfam" id="TIGR03406">
    <property type="entry name" value="FeS_long_SufT"/>
    <property type="match status" value="1"/>
</dbReference>
<gene>
    <name evidence="2" type="primary">sufT</name>
    <name evidence="2" type="ORF">JYP50_08195</name>
</gene>
<dbReference type="Gene3D" id="3.30.300.130">
    <property type="entry name" value="Fe-S cluster assembly (FSCA)"/>
    <property type="match status" value="1"/>
</dbReference>
<protein>
    <submittedName>
        <fullName evidence="2">Fe-S cluster assembly protein SufT</fullName>
    </submittedName>
</protein>